<keyword evidence="3" id="KW-0732">Signal</keyword>
<dbReference type="GO" id="GO:0004557">
    <property type="term" value="F:alpha-galactosidase activity"/>
    <property type="evidence" value="ECO:0007669"/>
    <property type="project" value="UniProtKB-EC"/>
</dbReference>
<dbReference type="Proteomes" id="UP000050424">
    <property type="component" value="Unassembled WGS sequence"/>
</dbReference>
<reference evidence="5 6" key="1">
    <citation type="submission" date="2015-09" db="EMBL/GenBank/DDBJ databases">
        <title>Draft genome of a European isolate of the apple canker pathogen Neonectria ditissima.</title>
        <authorList>
            <person name="Gomez-Cortecero A."/>
            <person name="Harrison R.J."/>
            <person name="Armitage A.D."/>
        </authorList>
    </citation>
    <scope>NUCLEOTIDE SEQUENCE [LARGE SCALE GENOMIC DNA]</scope>
    <source>
        <strain evidence="5 6">R09/05</strain>
    </source>
</reference>
<dbReference type="SUPFAM" id="SSF51445">
    <property type="entry name" value="(Trans)glycosidases"/>
    <property type="match status" value="1"/>
</dbReference>
<evidence type="ECO:0000256" key="1">
    <source>
        <dbReference type="ARBA" id="ARBA00001255"/>
    </source>
</evidence>
<sequence length="312" mass="34334">MENTQPRRSSLTWKTLALAGLQMVAGSPLRNGTGINVAEKAQPRRGSADIDVASRQYVWKPSVGDSWQIVLSSPIKANSQTMSPDVKVWDLDLYDNDVSTFQALQNAGRKVVCYFSAGSYENYRDDAGQFKKADLGKVMDGWPDERWLDTRTANVRNIMKQRIAYAADKGCNAIDPDNVDGYGNDTGFKLKKADSVNYLKFLAKTAASYGMSIGLKNSAEIVGSVVDFIDFAVVEQCVQYSECDTYSPFIDNGKPVFHIEYPRGAPNKVSSTTANNICQSPDTDGFSTIMKKLSLDGWARLCGGQTYTTKTL</sequence>
<dbReference type="Gene3D" id="3.20.20.70">
    <property type="entry name" value="Aldolase class I"/>
    <property type="match status" value="1"/>
</dbReference>
<dbReference type="STRING" id="78410.A0A0P7BUN0"/>
<evidence type="ECO:0000313" key="5">
    <source>
        <dbReference type="EMBL" id="KPM45279.1"/>
    </source>
</evidence>
<name>A0A0P7BUN0_9HYPO</name>
<evidence type="ECO:0000256" key="3">
    <source>
        <dbReference type="SAM" id="SignalP"/>
    </source>
</evidence>
<accession>A0A0P7BUN0</accession>
<feature type="signal peptide" evidence="3">
    <location>
        <begin position="1"/>
        <end position="26"/>
    </location>
</feature>
<dbReference type="Pfam" id="PF03537">
    <property type="entry name" value="Glyco_hydro_114"/>
    <property type="match status" value="1"/>
</dbReference>
<feature type="domain" description="Glycoside-hydrolase family GH114 TIM-barrel" evidence="4">
    <location>
        <begin position="66"/>
        <end position="298"/>
    </location>
</feature>
<dbReference type="InterPro" id="IPR017853">
    <property type="entry name" value="GH"/>
</dbReference>
<dbReference type="AlphaFoldDB" id="A0A0P7BUN0"/>
<dbReference type="InterPro" id="IPR013785">
    <property type="entry name" value="Aldolase_TIM"/>
</dbReference>
<proteinExistence type="predicted"/>
<comment type="catalytic activity">
    <reaction evidence="1">
        <text>Hydrolysis of terminal, non-reducing alpha-D-galactose residues in alpha-D-galactosides, including galactose oligosaccharides, galactomannans and galactolipids.</text>
        <dbReference type="EC" id="3.2.1.22"/>
    </reaction>
</comment>
<feature type="chain" id="PRO_5006136227" description="alpha-galactosidase" evidence="3">
    <location>
        <begin position="27"/>
        <end position="312"/>
    </location>
</feature>
<dbReference type="InterPro" id="IPR004352">
    <property type="entry name" value="GH114_TIM-barrel"/>
</dbReference>
<evidence type="ECO:0000259" key="4">
    <source>
        <dbReference type="Pfam" id="PF03537"/>
    </source>
</evidence>
<evidence type="ECO:0000256" key="2">
    <source>
        <dbReference type="ARBA" id="ARBA00012755"/>
    </source>
</evidence>
<dbReference type="PANTHER" id="PTHR35273">
    <property type="entry name" value="ALPHA-1,4 POLYGALACTOSAMINIDASE, PUTATIVE (AFU_ORTHOLOGUE AFUA_3G07890)-RELATED"/>
    <property type="match status" value="1"/>
</dbReference>
<organism evidence="5 6">
    <name type="scientific">Neonectria ditissima</name>
    <dbReference type="NCBI Taxonomy" id="78410"/>
    <lineage>
        <taxon>Eukaryota</taxon>
        <taxon>Fungi</taxon>
        <taxon>Dikarya</taxon>
        <taxon>Ascomycota</taxon>
        <taxon>Pezizomycotina</taxon>
        <taxon>Sordariomycetes</taxon>
        <taxon>Hypocreomycetidae</taxon>
        <taxon>Hypocreales</taxon>
        <taxon>Nectriaceae</taxon>
        <taxon>Neonectria</taxon>
    </lineage>
</organism>
<dbReference type="PANTHER" id="PTHR35273:SF2">
    <property type="entry name" value="ALPHA-GALACTOSIDASE"/>
    <property type="match status" value="1"/>
</dbReference>
<gene>
    <name evidence="5" type="ORF">AK830_g1273</name>
</gene>
<evidence type="ECO:0000313" key="6">
    <source>
        <dbReference type="Proteomes" id="UP000050424"/>
    </source>
</evidence>
<protein>
    <recommendedName>
        <fullName evidence="2">alpha-galactosidase</fullName>
        <ecNumber evidence="2">3.2.1.22</ecNumber>
    </recommendedName>
</protein>
<comment type="caution">
    <text evidence="5">The sequence shown here is derived from an EMBL/GenBank/DDBJ whole genome shotgun (WGS) entry which is preliminary data.</text>
</comment>
<keyword evidence="6" id="KW-1185">Reference proteome</keyword>
<dbReference type="EMBL" id="LKCW01000009">
    <property type="protein sequence ID" value="KPM45279.1"/>
    <property type="molecule type" value="Genomic_DNA"/>
</dbReference>
<dbReference type="EC" id="3.2.1.22" evidence="2"/>
<dbReference type="OrthoDB" id="2108802at2759"/>